<dbReference type="AlphaFoldDB" id="A0A841MQD4"/>
<keyword evidence="4" id="KW-1185">Reference proteome</keyword>
<dbReference type="GO" id="GO:0004077">
    <property type="term" value="F:biotin--[biotin carboxyl-carrier protein] ligase activity"/>
    <property type="evidence" value="ECO:0007669"/>
    <property type="project" value="UniProtKB-EC"/>
</dbReference>
<dbReference type="PANTHER" id="PTHR12835:SF5">
    <property type="entry name" value="BIOTIN--PROTEIN LIGASE"/>
    <property type="match status" value="1"/>
</dbReference>
<sequence>MYKILANTIFLGKDVHFLPDCHSTNDIALQMVRKSQAKEGTIVICGHQTSGKGQRGNVWVSEAGKNLTMSLVLKPDFLDISEQFFLNMSIAIGIRSFLDDYIPNAKVKWPNDIVVPGFGKIGGVLIENILTGSSWEYSVVGIGINVNQISFSNPKATSLAKISQNNFDLNELFRLIITRIEQSYLKLKKGKIHEIRREYLSHLYLLNQKAAFQSDGNEFLGEIQGVDDSGKLQIADETRGLREFDLKEVVFLE</sequence>
<dbReference type="CDD" id="cd16442">
    <property type="entry name" value="BPL"/>
    <property type="match status" value="1"/>
</dbReference>
<protein>
    <submittedName>
        <fullName evidence="3">BirA family biotin operon repressor/biotin-[acetyl-CoA-carboxylase] ligase</fullName>
        <ecNumber evidence="3">6.3.4.15</ecNumber>
    </submittedName>
</protein>
<gene>
    <name evidence="3" type="ORF">FHS59_000453</name>
</gene>
<reference evidence="3 4" key="1">
    <citation type="submission" date="2020-08" db="EMBL/GenBank/DDBJ databases">
        <title>Genomic Encyclopedia of Type Strains, Phase IV (KMG-IV): sequencing the most valuable type-strain genomes for metagenomic binning, comparative biology and taxonomic classification.</title>
        <authorList>
            <person name="Goeker M."/>
        </authorList>
    </citation>
    <scope>NUCLEOTIDE SEQUENCE [LARGE SCALE GENOMIC DNA]</scope>
    <source>
        <strain evidence="3 4">DSM 102044</strain>
    </source>
</reference>
<evidence type="ECO:0000256" key="1">
    <source>
        <dbReference type="ARBA" id="ARBA00022598"/>
    </source>
</evidence>
<proteinExistence type="predicted"/>
<dbReference type="NCBIfam" id="TIGR00121">
    <property type="entry name" value="birA_ligase"/>
    <property type="match status" value="1"/>
</dbReference>
<comment type="caution">
    <text evidence="3">The sequence shown here is derived from an EMBL/GenBank/DDBJ whole genome shotgun (WGS) entry which is preliminary data.</text>
</comment>
<dbReference type="EMBL" id="JACIJO010000001">
    <property type="protein sequence ID" value="MBB6324838.1"/>
    <property type="molecule type" value="Genomic_DNA"/>
</dbReference>
<evidence type="ECO:0000259" key="2">
    <source>
        <dbReference type="PROSITE" id="PS51733"/>
    </source>
</evidence>
<organism evidence="3 4">
    <name type="scientific">Algoriphagus iocasae</name>
    <dbReference type="NCBI Taxonomy" id="1836499"/>
    <lineage>
        <taxon>Bacteria</taxon>
        <taxon>Pseudomonadati</taxon>
        <taxon>Bacteroidota</taxon>
        <taxon>Cytophagia</taxon>
        <taxon>Cytophagales</taxon>
        <taxon>Cyclobacteriaceae</taxon>
        <taxon>Algoriphagus</taxon>
    </lineage>
</organism>
<dbReference type="Gene3D" id="3.30.930.10">
    <property type="entry name" value="Bira Bifunctional Protein, Domain 2"/>
    <property type="match status" value="1"/>
</dbReference>
<dbReference type="Pfam" id="PF03099">
    <property type="entry name" value="BPL_LplA_LipB"/>
    <property type="match status" value="1"/>
</dbReference>
<dbReference type="EC" id="6.3.4.15" evidence="3"/>
<dbReference type="PANTHER" id="PTHR12835">
    <property type="entry name" value="BIOTIN PROTEIN LIGASE"/>
    <property type="match status" value="1"/>
</dbReference>
<dbReference type="InterPro" id="IPR045864">
    <property type="entry name" value="aa-tRNA-synth_II/BPL/LPL"/>
</dbReference>
<name>A0A841MQD4_9BACT</name>
<evidence type="ECO:0000313" key="3">
    <source>
        <dbReference type="EMBL" id="MBB6324838.1"/>
    </source>
</evidence>
<dbReference type="RefSeq" id="WP_184492791.1">
    <property type="nucleotide sequence ID" value="NZ_JACIJO010000001.1"/>
</dbReference>
<keyword evidence="1 3" id="KW-0436">Ligase</keyword>
<dbReference type="PROSITE" id="PS51733">
    <property type="entry name" value="BPL_LPL_CATALYTIC"/>
    <property type="match status" value="1"/>
</dbReference>
<dbReference type="GO" id="GO:0005737">
    <property type="term" value="C:cytoplasm"/>
    <property type="evidence" value="ECO:0007669"/>
    <property type="project" value="TreeGrafter"/>
</dbReference>
<dbReference type="SUPFAM" id="SSF55681">
    <property type="entry name" value="Class II aaRS and biotin synthetases"/>
    <property type="match status" value="1"/>
</dbReference>
<dbReference type="InterPro" id="IPR004408">
    <property type="entry name" value="Biotin_CoA_COase_ligase"/>
</dbReference>
<dbReference type="InterPro" id="IPR004143">
    <property type="entry name" value="BPL_LPL_catalytic"/>
</dbReference>
<feature type="domain" description="BPL/LPL catalytic" evidence="2">
    <location>
        <begin position="1"/>
        <end position="188"/>
    </location>
</feature>
<accession>A0A841MQD4</accession>
<dbReference type="Proteomes" id="UP000588604">
    <property type="component" value="Unassembled WGS sequence"/>
</dbReference>
<evidence type="ECO:0000313" key="4">
    <source>
        <dbReference type="Proteomes" id="UP000588604"/>
    </source>
</evidence>